<evidence type="ECO:0000313" key="2">
    <source>
        <dbReference type="EMBL" id="GLB28802.1"/>
    </source>
</evidence>
<accession>A0ABQ5M1I8</accession>
<comment type="caution">
    <text evidence="2">The sequence shown here is derived from an EMBL/GenBank/DDBJ whole genome shotgun (WGS) entry which is preliminary data.</text>
</comment>
<dbReference type="Proteomes" id="UP001419084">
    <property type="component" value="Unassembled WGS sequence"/>
</dbReference>
<evidence type="ECO:0000313" key="3">
    <source>
        <dbReference type="Proteomes" id="UP001419084"/>
    </source>
</evidence>
<dbReference type="InterPro" id="IPR038735">
    <property type="entry name" value="MSMEG_1276-like_NTP-PPase_dom"/>
</dbReference>
<evidence type="ECO:0000256" key="1">
    <source>
        <dbReference type="SAM" id="Coils"/>
    </source>
</evidence>
<keyword evidence="1" id="KW-0175">Coiled coil</keyword>
<name>A0ABQ5M1I8_9FIRM</name>
<gene>
    <name evidence="2" type="ORF">LAD12857_07250</name>
</gene>
<dbReference type="CDD" id="cd11532">
    <property type="entry name" value="NTP-PPase_COG4997"/>
    <property type="match status" value="1"/>
</dbReference>
<sequence length="103" mass="12131">MDKHNKLVRDKIPEIIESSGRKAVYHVLSEVEYLTALEKKLQEEVEEYQEDKSLEEMADVLEVLYAICEARGYTKKELDAKRREKFIERGGFGRKLFLEYSSI</sequence>
<organism evidence="2 3">
    <name type="scientific">Lacrimispora amygdalina</name>
    <dbReference type="NCBI Taxonomy" id="253257"/>
    <lineage>
        <taxon>Bacteria</taxon>
        <taxon>Bacillati</taxon>
        <taxon>Bacillota</taxon>
        <taxon>Clostridia</taxon>
        <taxon>Lachnospirales</taxon>
        <taxon>Lachnospiraceae</taxon>
        <taxon>Lacrimispora</taxon>
    </lineage>
</organism>
<dbReference type="SUPFAM" id="SSF101386">
    <property type="entry name" value="all-alpha NTP pyrophosphatases"/>
    <property type="match status" value="1"/>
</dbReference>
<keyword evidence="3" id="KW-1185">Reference proteome</keyword>
<dbReference type="EMBL" id="BRPJ01000010">
    <property type="protein sequence ID" value="GLB28802.1"/>
    <property type="molecule type" value="Genomic_DNA"/>
</dbReference>
<dbReference type="RefSeq" id="WP_346064649.1">
    <property type="nucleotide sequence ID" value="NZ_BRPJ01000010.1"/>
</dbReference>
<feature type="coiled-coil region" evidence="1">
    <location>
        <begin position="31"/>
        <end position="58"/>
    </location>
</feature>
<reference evidence="2 3" key="1">
    <citation type="journal article" date="2024" name="Int. J. Syst. Evol. Microbiol.">
        <title>Lacrimispora brassicae sp. nov. isolated from fermented cabbage, and proposal of Clostridium indicum Gundawar et al. 2019 and Clostridium methoxybenzovorans Mechichi et al. 1999 as heterotypic synonyms of Lacrimispora amygdalina (Parshina et al. 2003) Haas and Blanchard 2020 and Lacrimispora indolis (McClung and McCoy 1957) Haas and Blanchard 2020, respectively.</title>
        <authorList>
            <person name="Kobayashi H."/>
            <person name="Tanizawa Y."/>
            <person name="Sakamoto M."/>
            <person name="Ohkuma M."/>
            <person name="Tohno M."/>
        </authorList>
    </citation>
    <scope>NUCLEOTIDE SEQUENCE [LARGE SCALE GENOMIC DNA]</scope>
    <source>
        <strain evidence="2 3">DSM 12857</strain>
    </source>
</reference>
<protein>
    <submittedName>
        <fullName evidence="2">Phosphoribosyl-ATP pyrophosphohydrolase</fullName>
    </submittedName>
</protein>
<proteinExistence type="predicted"/>